<feature type="region of interest" description="Disordered" evidence="1">
    <location>
        <begin position="1"/>
        <end position="32"/>
    </location>
</feature>
<organism evidence="2 3">
    <name type="scientific">Cannabis sativa</name>
    <name type="common">Hemp</name>
    <name type="synonym">Marijuana</name>
    <dbReference type="NCBI Taxonomy" id="3483"/>
    <lineage>
        <taxon>Eukaryota</taxon>
        <taxon>Viridiplantae</taxon>
        <taxon>Streptophyta</taxon>
        <taxon>Embryophyta</taxon>
        <taxon>Tracheophyta</taxon>
        <taxon>Spermatophyta</taxon>
        <taxon>Magnoliopsida</taxon>
        <taxon>eudicotyledons</taxon>
        <taxon>Gunneridae</taxon>
        <taxon>Pentapetalae</taxon>
        <taxon>rosids</taxon>
        <taxon>fabids</taxon>
        <taxon>Rosales</taxon>
        <taxon>Cannabaceae</taxon>
        <taxon>Cannabis</taxon>
    </lineage>
</organism>
<accession>A0A803QD04</accession>
<evidence type="ECO:0000256" key="1">
    <source>
        <dbReference type="SAM" id="MobiDB-lite"/>
    </source>
</evidence>
<protein>
    <submittedName>
        <fullName evidence="2">Uncharacterized protein</fullName>
    </submittedName>
</protein>
<sequence length="156" mass="17122">MHFQNSTPNCPKITRRPEDARTMPQDWTKLVPPREGHAMLQSMPQDHRNAIQPNKGAQLVAQLAHFSSPKDSLATRRAVIRAQQHGPHEEQASGALVPSASSTRAWHAPAHVDHTFGPLPSPESGASLSQHSISQNGFSHFPRGVLSSHHVFTCNQ</sequence>
<dbReference type="EnsemblPlants" id="evm.model.08.986">
    <property type="protein sequence ID" value="cds.evm.model.08.986"/>
    <property type="gene ID" value="evm.TU.08.986"/>
</dbReference>
<reference evidence="2" key="1">
    <citation type="submission" date="2018-11" db="EMBL/GenBank/DDBJ databases">
        <authorList>
            <person name="Grassa J C."/>
        </authorList>
    </citation>
    <scope>NUCLEOTIDE SEQUENCE [LARGE SCALE GENOMIC DNA]</scope>
</reference>
<evidence type="ECO:0000313" key="2">
    <source>
        <dbReference type="EnsemblPlants" id="cds.evm.model.08.986"/>
    </source>
</evidence>
<proteinExistence type="predicted"/>
<feature type="region of interest" description="Disordered" evidence="1">
    <location>
        <begin position="68"/>
        <end position="103"/>
    </location>
</feature>
<dbReference type="EMBL" id="UZAU01000694">
    <property type="status" value="NOT_ANNOTATED_CDS"/>
    <property type="molecule type" value="Genomic_DNA"/>
</dbReference>
<dbReference type="Proteomes" id="UP000596661">
    <property type="component" value="Chromosome 8"/>
</dbReference>
<reference evidence="2" key="2">
    <citation type="submission" date="2021-03" db="UniProtKB">
        <authorList>
            <consortium name="EnsemblPlants"/>
        </authorList>
    </citation>
    <scope>IDENTIFICATION</scope>
</reference>
<evidence type="ECO:0000313" key="3">
    <source>
        <dbReference type="Proteomes" id="UP000596661"/>
    </source>
</evidence>
<dbReference type="Gramene" id="evm.model.08.986">
    <property type="protein sequence ID" value="cds.evm.model.08.986"/>
    <property type="gene ID" value="evm.TU.08.986"/>
</dbReference>
<name>A0A803QD04_CANSA</name>
<keyword evidence="3" id="KW-1185">Reference proteome</keyword>
<dbReference type="AlphaFoldDB" id="A0A803QD04"/>